<evidence type="ECO:0000256" key="2">
    <source>
        <dbReference type="ARBA" id="ARBA00022630"/>
    </source>
</evidence>
<comment type="caution">
    <text evidence="6">The sequence shown here is derived from an EMBL/GenBank/DDBJ whole genome shotgun (WGS) entry which is preliminary data.</text>
</comment>
<dbReference type="Gene3D" id="3.50.50.60">
    <property type="entry name" value="FAD/NAD(P)-binding domain"/>
    <property type="match status" value="2"/>
</dbReference>
<gene>
    <name evidence="6" type="ORF">FHP24_20345</name>
</gene>
<keyword evidence="7" id="KW-1185">Reference proteome</keyword>
<dbReference type="GO" id="GO:0008202">
    <property type="term" value="P:steroid metabolic process"/>
    <property type="evidence" value="ECO:0007669"/>
    <property type="project" value="UniProtKB-ARBA"/>
</dbReference>
<keyword evidence="3" id="KW-0274">FAD</keyword>
<dbReference type="SUPFAM" id="SSF56425">
    <property type="entry name" value="Succinate dehydrogenase/fumarate reductase flavoprotein, catalytic domain"/>
    <property type="match status" value="1"/>
</dbReference>
<evidence type="ECO:0000313" key="7">
    <source>
        <dbReference type="Proteomes" id="UP000311605"/>
    </source>
</evidence>
<dbReference type="OrthoDB" id="3178130at2"/>
<dbReference type="GO" id="GO:0016491">
    <property type="term" value="F:oxidoreductase activity"/>
    <property type="evidence" value="ECO:0007669"/>
    <property type="project" value="UniProtKB-KW"/>
</dbReference>
<dbReference type="InterPro" id="IPR027477">
    <property type="entry name" value="Succ_DH/fumarate_Rdtase_cat_sf"/>
</dbReference>
<evidence type="ECO:0000256" key="1">
    <source>
        <dbReference type="ARBA" id="ARBA00001974"/>
    </source>
</evidence>
<feature type="domain" description="FAD-dependent oxidoreductase 2 FAD-binding" evidence="5">
    <location>
        <begin position="5"/>
        <end position="514"/>
    </location>
</feature>
<dbReference type="AlphaFoldDB" id="A0A5C4XE39"/>
<proteinExistence type="predicted"/>
<dbReference type="Pfam" id="PF00890">
    <property type="entry name" value="FAD_binding_2"/>
    <property type="match status" value="1"/>
</dbReference>
<reference evidence="6 7" key="1">
    <citation type="submission" date="2019-06" db="EMBL/GenBank/DDBJ databases">
        <title>The draft genome of Rhizobium smilacinae PTYR-5.</title>
        <authorList>
            <person name="Liu L."/>
            <person name="Li L."/>
            <person name="Zhang X."/>
        </authorList>
    </citation>
    <scope>NUCLEOTIDE SEQUENCE [LARGE SCALE GENOMIC DNA]</scope>
    <source>
        <strain evidence="6 7">PTYR-5</strain>
    </source>
</reference>
<dbReference type="PANTHER" id="PTHR43400:SF10">
    <property type="entry name" value="3-OXOSTEROID 1-DEHYDROGENASE"/>
    <property type="match status" value="1"/>
</dbReference>
<dbReference type="SUPFAM" id="SSF51905">
    <property type="entry name" value="FAD/NAD(P)-binding domain"/>
    <property type="match status" value="1"/>
</dbReference>
<evidence type="ECO:0000313" key="6">
    <source>
        <dbReference type="EMBL" id="TNM61622.1"/>
    </source>
</evidence>
<dbReference type="InterPro" id="IPR003953">
    <property type="entry name" value="FAD-dep_OxRdtase_2_FAD-bd"/>
</dbReference>
<protein>
    <submittedName>
        <fullName evidence="6">FAD-dependent oxidoreductase</fullName>
    </submittedName>
</protein>
<accession>A0A5C4XE39</accession>
<evidence type="ECO:0000256" key="4">
    <source>
        <dbReference type="ARBA" id="ARBA00023002"/>
    </source>
</evidence>
<sequence>MDGFDVIVIGTGSAACSAALRSAKGGLRVLAIEKSAKLGGTSAMSGSGVWIPANHIAAAEGVSDSKQEALDYLRAVQPADWADREGTRHRAFVENAPTMLKFLSDNTPIDFRLIDEPDPYVEASGGKKYGRMLSPMPLSRRLVGKYAGKIRRSTLPHVFTYQENVDLDLYHRPFYAIFKMWPKLFWRWLNNAGAQGTALMTGLIKGCLDAGVTFRLETRAVGLVQDDSGRITGVEIESSGRRETISARRGVVIASGGFEWNKEMRERHFPGPLDRIGTPMSNEGDGQKMAEAVGAHLDNMDQANVYVCLPTRYEGKRYGLPINFLYEPHSIVVNRNAKRFVSEAHFNIGEALDARDADGAPVNLPCYLVGDHRFLESSFPFRWYASYERDWVKKANTIEELAAKLGLPAAELKASIDRWNSFCAKGADDDFHRGEPAWERKKDGGKVRLYPIDEAPYVGLSVNRSIIGTKGGARTNEFAQVLRQDGSIIPGLYAAGLAMANPIGTRAVGAGTTLGPNLTWGFISAETILKQNQ</sequence>
<dbReference type="RefSeq" id="WP_139678070.1">
    <property type="nucleotide sequence ID" value="NZ_VDMN01000005.1"/>
</dbReference>
<comment type="cofactor">
    <cofactor evidence="1">
        <name>FAD</name>
        <dbReference type="ChEBI" id="CHEBI:57692"/>
    </cofactor>
</comment>
<dbReference type="InterPro" id="IPR050315">
    <property type="entry name" value="FAD-oxidoreductase_2"/>
</dbReference>
<name>A0A5C4XE39_9HYPH</name>
<dbReference type="InterPro" id="IPR036188">
    <property type="entry name" value="FAD/NAD-bd_sf"/>
</dbReference>
<keyword evidence="4" id="KW-0560">Oxidoreductase</keyword>
<evidence type="ECO:0000259" key="5">
    <source>
        <dbReference type="Pfam" id="PF00890"/>
    </source>
</evidence>
<organism evidence="6 7">
    <name type="scientific">Aliirhizobium smilacinae</name>
    <dbReference type="NCBI Taxonomy" id="1395944"/>
    <lineage>
        <taxon>Bacteria</taxon>
        <taxon>Pseudomonadati</taxon>
        <taxon>Pseudomonadota</taxon>
        <taxon>Alphaproteobacteria</taxon>
        <taxon>Hyphomicrobiales</taxon>
        <taxon>Rhizobiaceae</taxon>
        <taxon>Aliirhizobium</taxon>
    </lineage>
</organism>
<dbReference type="Proteomes" id="UP000311605">
    <property type="component" value="Unassembled WGS sequence"/>
</dbReference>
<dbReference type="Gene3D" id="3.90.700.10">
    <property type="entry name" value="Succinate dehydrogenase/fumarate reductase flavoprotein, catalytic domain"/>
    <property type="match status" value="1"/>
</dbReference>
<dbReference type="PANTHER" id="PTHR43400">
    <property type="entry name" value="FUMARATE REDUCTASE"/>
    <property type="match status" value="1"/>
</dbReference>
<evidence type="ECO:0000256" key="3">
    <source>
        <dbReference type="ARBA" id="ARBA00022827"/>
    </source>
</evidence>
<keyword evidence="2" id="KW-0285">Flavoprotein</keyword>
<dbReference type="EMBL" id="VDMN01000005">
    <property type="protein sequence ID" value="TNM61622.1"/>
    <property type="molecule type" value="Genomic_DNA"/>
</dbReference>